<keyword evidence="3" id="KW-1185">Reference proteome</keyword>
<gene>
    <name evidence="2" type="ORF">H3H36_12365</name>
</gene>
<name>A0A7W2EHX2_9BURK</name>
<protein>
    <submittedName>
        <fullName evidence="2">Uncharacterized protein</fullName>
    </submittedName>
</protein>
<keyword evidence="1" id="KW-1133">Transmembrane helix</keyword>
<evidence type="ECO:0000313" key="3">
    <source>
        <dbReference type="Proteomes" id="UP000566711"/>
    </source>
</evidence>
<comment type="caution">
    <text evidence="2">The sequence shown here is derived from an EMBL/GenBank/DDBJ whole genome shotgun (WGS) entry which is preliminary data.</text>
</comment>
<dbReference type="AlphaFoldDB" id="A0A7W2EHX2"/>
<dbReference type="EMBL" id="JACEZS010000009">
    <property type="protein sequence ID" value="MBA5606149.1"/>
    <property type="molecule type" value="Genomic_DNA"/>
</dbReference>
<dbReference type="RefSeq" id="WP_182218092.1">
    <property type="nucleotide sequence ID" value="NZ_JACEZS010000009.1"/>
</dbReference>
<proteinExistence type="predicted"/>
<feature type="transmembrane region" description="Helical" evidence="1">
    <location>
        <begin position="397"/>
        <end position="428"/>
    </location>
</feature>
<evidence type="ECO:0000256" key="1">
    <source>
        <dbReference type="SAM" id="Phobius"/>
    </source>
</evidence>
<organism evidence="2 3">
    <name type="scientific">Rugamonas fusca</name>
    <dbReference type="NCBI Taxonomy" id="2758568"/>
    <lineage>
        <taxon>Bacteria</taxon>
        <taxon>Pseudomonadati</taxon>
        <taxon>Pseudomonadota</taxon>
        <taxon>Betaproteobacteria</taxon>
        <taxon>Burkholderiales</taxon>
        <taxon>Oxalobacteraceae</taxon>
        <taxon>Telluria group</taxon>
        <taxon>Rugamonas</taxon>
    </lineage>
</organism>
<sequence length="528" mass="56384">MHEGAAGAESHHEHIVAVRTLDEHLSSDQSFSSAYARTLGALAAADGAVTLAQFAAVTEIAGEGKASAVFTALVLNAIESGVSVDWAYAALGRAGAGTPQPARDAAFSMAIPLLALLGANARPLAQRLAKALNVKPTFEELDGLPPEEERGLLASLGEQARRLIKGRTLADAVADFGRSSGQPALIEHARDYQAGVIGLDALREHVGAATRAISQDIASYMDHAESMAAGEAGAEAVATAAQEMRHQVVQRLTLIDARIAHERSLLLEEIDDAVHDAGNAIELAIAERLRADQWKDVDVWDSIGRNQFGQEMERRLDRLVRRKEQALHLLQEDLRLFQSAMRLSQTTVFQRQHHSALARLMPRLRLGTRIANGVDTAANVTLVSGAVAAAGTGTAAYLFGAAVVLPVLVPVAPFVGGAVLLAGAVKWFSDGGKRKRMEIRDKRAAFEAELRKQLREAELSFNAQLDLVADGFHESALQLLTPTLLEAEAASRVAGMRLRIADRAIAQAQTAIHQLDAELAAPVPQPRT</sequence>
<dbReference type="Proteomes" id="UP000566711">
    <property type="component" value="Unassembled WGS sequence"/>
</dbReference>
<reference evidence="2 3" key="1">
    <citation type="submission" date="2020-07" db="EMBL/GenBank/DDBJ databases">
        <title>Novel species isolated from subtropical streams in China.</title>
        <authorList>
            <person name="Lu H."/>
        </authorList>
    </citation>
    <scope>NUCLEOTIDE SEQUENCE [LARGE SCALE GENOMIC DNA]</scope>
    <source>
        <strain evidence="2 3">FT3S</strain>
    </source>
</reference>
<keyword evidence="1" id="KW-0472">Membrane</keyword>
<keyword evidence="1" id="KW-0812">Transmembrane</keyword>
<evidence type="ECO:0000313" key="2">
    <source>
        <dbReference type="EMBL" id="MBA5606149.1"/>
    </source>
</evidence>
<accession>A0A7W2EHX2</accession>